<reference evidence="3 4" key="1">
    <citation type="submission" date="2021-05" db="EMBL/GenBank/DDBJ databases">
        <title>Croceibacterium sp. LX-88 genome sequence.</title>
        <authorList>
            <person name="Luo X."/>
        </authorList>
    </citation>
    <scope>NUCLEOTIDE SEQUENCE [LARGE SCALE GENOMIC DNA]</scope>
    <source>
        <strain evidence="3 4">LX-88</strain>
    </source>
</reference>
<feature type="transmembrane region" description="Helical" evidence="1">
    <location>
        <begin position="16"/>
        <end position="36"/>
    </location>
</feature>
<feature type="transmembrane region" description="Helical" evidence="1">
    <location>
        <begin position="88"/>
        <end position="108"/>
    </location>
</feature>
<comment type="caution">
    <text evidence="3">The sequence shown here is derived from an EMBL/GenBank/DDBJ whole genome shotgun (WGS) entry which is preliminary data.</text>
</comment>
<dbReference type="Pfam" id="PF14219">
    <property type="entry name" value="DUF4328"/>
    <property type="match status" value="1"/>
</dbReference>
<evidence type="ECO:0000256" key="1">
    <source>
        <dbReference type="SAM" id="Phobius"/>
    </source>
</evidence>
<evidence type="ECO:0000313" key="4">
    <source>
        <dbReference type="Proteomes" id="UP000811255"/>
    </source>
</evidence>
<keyword evidence="1" id="KW-1133">Transmembrane helix</keyword>
<keyword evidence="1" id="KW-0472">Membrane</keyword>
<dbReference type="RefSeq" id="WP_214536355.1">
    <property type="nucleotide sequence ID" value="NZ_JAHFVK010000002.1"/>
</dbReference>
<keyword evidence="1" id="KW-0812">Transmembrane</keyword>
<evidence type="ECO:0000259" key="2">
    <source>
        <dbReference type="Pfam" id="PF14219"/>
    </source>
</evidence>
<sequence length="213" mass="22766">MTTPRTARDIAGLGSWTSFSLLVQAGLAGAGVAVALSHGTDFIAASESYSLISLLQLLAFVAAGGLFLRWTYLATVNAHAFRAEGLRFGPWLAVGSYFIPIANLVMPLQSMRDTWKATVEPRDWEVVRVPAVLGLWWFLWLASNIAGIAAFRLSDAARYPDMGELAETLTMLSDGLTLGSSALLSTIVRRLSGLQQVRVDAIATGVTPTRPGG</sequence>
<organism evidence="3 4">
    <name type="scientific">Croceibacterium selenioxidans</name>
    <dbReference type="NCBI Taxonomy" id="2838833"/>
    <lineage>
        <taxon>Bacteria</taxon>
        <taxon>Pseudomonadati</taxon>
        <taxon>Pseudomonadota</taxon>
        <taxon>Alphaproteobacteria</taxon>
        <taxon>Sphingomonadales</taxon>
        <taxon>Erythrobacteraceae</taxon>
        <taxon>Croceibacterium</taxon>
    </lineage>
</organism>
<proteinExistence type="predicted"/>
<feature type="domain" description="DUF4328" evidence="2">
    <location>
        <begin position="43"/>
        <end position="192"/>
    </location>
</feature>
<dbReference type="InterPro" id="IPR025565">
    <property type="entry name" value="DUF4328"/>
</dbReference>
<dbReference type="EMBL" id="JAHFVK010000002">
    <property type="protein sequence ID" value="MBT2134730.1"/>
    <property type="molecule type" value="Genomic_DNA"/>
</dbReference>
<name>A0ABS5W673_9SPHN</name>
<accession>A0ABS5W673</accession>
<feature type="transmembrane region" description="Helical" evidence="1">
    <location>
        <begin position="129"/>
        <end position="151"/>
    </location>
</feature>
<protein>
    <submittedName>
        <fullName evidence="3">DUF4328 domain-containing protein</fullName>
    </submittedName>
</protein>
<keyword evidence="4" id="KW-1185">Reference proteome</keyword>
<feature type="transmembrane region" description="Helical" evidence="1">
    <location>
        <begin position="48"/>
        <end position="68"/>
    </location>
</feature>
<dbReference type="Proteomes" id="UP000811255">
    <property type="component" value="Unassembled WGS sequence"/>
</dbReference>
<evidence type="ECO:0000313" key="3">
    <source>
        <dbReference type="EMBL" id="MBT2134730.1"/>
    </source>
</evidence>
<gene>
    <name evidence="3" type="ORF">KK137_10325</name>
</gene>